<dbReference type="PROSITE" id="PS50113">
    <property type="entry name" value="PAC"/>
    <property type="match status" value="1"/>
</dbReference>
<sequence length="374" mass="42191">MTSINKKTHNKKSLQAELEKNEFLLNETGKMARVGGWEYDIASGQVFWNKEVYAICNLPETNEIGLDNALAFYPEPYASILQQAVQKAIELKEHYDLEIQLQRTSGELIWVRTIGKPVLNAKGTVVALRGTIQDIDQEKRKRIELQESSNIIAAQNKRLLNFAYIVSHNLRSHAGNLTSLLELVKATDNETERQVYMSTLYKLGESLSLSIKHLSEVVKMQTDVKTLKSNILFEDIFDDTVSILAPTIAETNTIIDADFIACPYIETVPAYMESIMLNLLSNAIKYKHPDRNPEIIIRSAIQGTAKYLTVEDNGLGIDLHKHRDQLFGMYKTFHNNADARGIGLFITKNQIEALGGAIEVESKVNQGTKFTIRF</sequence>
<dbReference type="PANTHER" id="PTHR43304:SF1">
    <property type="entry name" value="PAC DOMAIN-CONTAINING PROTEIN"/>
    <property type="match status" value="1"/>
</dbReference>
<name>A0A3E1NR38_9BACT</name>
<dbReference type="Gene3D" id="3.30.450.20">
    <property type="entry name" value="PAS domain"/>
    <property type="match status" value="1"/>
</dbReference>
<keyword evidence="3" id="KW-0597">Phosphoprotein</keyword>
<dbReference type="InterPro" id="IPR036890">
    <property type="entry name" value="HATPase_C_sf"/>
</dbReference>
<evidence type="ECO:0000256" key="3">
    <source>
        <dbReference type="ARBA" id="ARBA00022553"/>
    </source>
</evidence>
<dbReference type="Pfam" id="PF08447">
    <property type="entry name" value="PAS_3"/>
    <property type="match status" value="1"/>
</dbReference>
<organism evidence="8 9">
    <name type="scientific">Deminuibacter soli</name>
    <dbReference type="NCBI Taxonomy" id="2291815"/>
    <lineage>
        <taxon>Bacteria</taxon>
        <taxon>Pseudomonadati</taxon>
        <taxon>Bacteroidota</taxon>
        <taxon>Chitinophagia</taxon>
        <taxon>Chitinophagales</taxon>
        <taxon>Chitinophagaceae</taxon>
        <taxon>Deminuibacter</taxon>
    </lineage>
</organism>
<dbReference type="OrthoDB" id="5522855at2"/>
<keyword evidence="4" id="KW-0808">Transferase</keyword>
<evidence type="ECO:0000256" key="1">
    <source>
        <dbReference type="ARBA" id="ARBA00000085"/>
    </source>
</evidence>
<dbReference type="InterPro" id="IPR004358">
    <property type="entry name" value="Sig_transdc_His_kin-like_C"/>
</dbReference>
<dbReference type="Pfam" id="PF02518">
    <property type="entry name" value="HATPase_c"/>
    <property type="match status" value="1"/>
</dbReference>
<dbReference type="InterPro" id="IPR000014">
    <property type="entry name" value="PAS"/>
</dbReference>
<accession>A0A3E1NR38</accession>
<dbReference type="SUPFAM" id="SSF55785">
    <property type="entry name" value="PYP-like sensor domain (PAS domain)"/>
    <property type="match status" value="1"/>
</dbReference>
<dbReference type="InterPro" id="IPR052162">
    <property type="entry name" value="Sensor_kinase/Photoreceptor"/>
</dbReference>
<dbReference type="Gene3D" id="3.30.565.10">
    <property type="entry name" value="Histidine kinase-like ATPase, C-terminal domain"/>
    <property type="match status" value="1"/>
</dbReference>
<feature type="domain" description="Histidine kinase" evidence="6">
    <location>
        <begin position="165"/>
        <end position="374"/>
    </location>
</feature>
<keyword evidence="5" id="KW-0418">Kinase</keyword>
<feature type="domain" description="PAC" evidence="7">
    <location>
        <begin position="95"/>
        <end position="147"/>
    </location>
</feature>
<evidence type="ECO:0000259" key="7">
    <source>
        <dbReference type="PROSITE" id="PS50113"/>
    </source>
</evidence>
<dbReference type="CDD" id="cd00130">
    <property type="entry name" value="PAS"/>
    <property type="match status" value="1"/>
</dbReference>
<comment type="catalytic activity">
    <reaction evidence="1">
        <text>ATP + protein L-histidine = ADP + protein N-phospho-L-histidine.</text>
        <dbReference type="EC" id="2.7.13.3"/>
    </reaction>
</comment>
<reference evidence="8 9" key="1">
    <citation type="submission" date="2018-08" db="EMBL/GenBank/DDBJ databases">
        <title>Chitinophagaceae sp. K23C18032701, a novel bacterium isolated from forest soil.</title>
        <authorList>
            <person name="Wang C."/>
        </authorList>
    </citation>
    <scope>NUCLEOTIDE SEQUENCE [LARGE SCALE GENOMIC DNA]</scope>
    <source>
        <strain evidence="8 9">K23C18032701</strain>
    </source>
</reference>
<dbReference type="NCBIfam" id="TIGR00229">
    <property type="entry name" value="sensory_box"/>
    <property type="match status" value="1"/>
</dbReference>
<evidence type="ECO:0000313" key="8">
    <source>
        <dbReference type="EMBL" id="RFM30248.1"/>
    </source>
</evidence>
<dbReference type="SUPFAM" id="SSF55874">
    <property type="entry name" value="ATPase domain of HSP90 chaperone/DNA topoisomerase II/histidine kinase"/>
    <property type="match status" value="1"/>
</dbReference>
<dbReference type="EMBL" id="QTJU01000001">
    <property type="protein sequence ID" value="RFM30248.1"/>
    <property type="molecule type" value="Genomic_DNA"/>
</dbReference>
<dbReference type="GO" id="GO:0004673">
    <property type="term" value="F:protein histidine kinase activity"/>
    <property type="evidence" value="ECO:0007669"/>
    <property type="project" value="UniProtKB-EC"/>
</dbReference>
<evidence type="ECO:0000256" key="5">
    <source>
        <dbReference type="ARBA" id="ARBA00022777"/>
    </source>
</evidence>
<dbReference type="EC" id="2.7.13.3" evidence="2"/>
<dbReference type="Proteomes" id="UP000261284">
    <property type="component" value="Unassembled WGS sequence"/>
</dbReference>
<comment type="caution">
    <text evidence="8">The sequence shown here is derived from an EMBL/GenBank/DDBJ whole genome shotgun (WGS) entry which is preliminary data.</text>
</comment>
<dbReference type="InterPro" id="IPR003594">
    <property type="entry name" value="HATPase_dom"/>
</dbReference>
<keyword evidence="9" id="KW-1185">Reference proteome</keyword>
<evidence type="ECO:0000313" key="9">
    <source>
        <dbReference type="Proteomes" id="UP000261284"/>
    </source>
</evidence>
<dbReference type="AlphaFoldDB" id="A0A3E1NR38"/>
<proteinExistence type="predicted"/>
<gene>
    <name evidence="8" type="ORF">DXN05_04570</name>
</gene>
<dbReference type="InterPro" id="IPR001610">
    <property type="entry name" value="PAC"/>
</dbReference>
<evidence type="ECO:0000259" key="6">
    <source>
        <dbReference type="PROSITE" id="PS50109"/>
    </source>
</evidence>
<dbReference type="InterPro" id="IPR013655">
    <property type="entry name" value="PAS_fold_3"/>
</dbReference>
<dbReference type="InterPro" id="IPR000700">
    <property type="entry name" value="PAS-assoc_C"/>
</dbReference>
<evidence type="ECO:0000256" key="2">
    <source>
        <dbReference type="ARBA" id="ARBA00012438"/>
    </source>
</evidence>
<dbReference type="RefSeq" id="WP_116846004.1">
    <property type="nucleotide sequence ID" value="NZ_QTJU01000001.1"/>
</dbReference>
<dbReference type="InterPro" id="IPR005467">
    <property type="entry name" value="His_kinase_dom"/>
</dbReference>
<dbReference type="SMART" id="SM00086">
    <property type="entry name" value="PAC"/>
    <property type="match status" value="1"/>
</dbReference>
<evidence type="ECO:0000256" key="4">
    <source>
        <dbReference type="ARBA" id="ARBA00022679"/>
    </source>
</evidence>
<dbReference type="PROSITE" id="PS50109">
    <property type="entry name" value="HIS_KIN"/>
    <property type="match status" value="1"/>
</dbReference>
<dbReference type="SMART" id="SM00387">
    <property type="entry name" value="HATPase_c"/>
    <property type="match status" value="1"/>
</dbReference>
<protein>
    <recommendedName>
        <fullName evidence="2">histidine kinase</fullName>
        <ecNumber evidence="2">2.7.13.3</ecNumber>
    </recommendedName>
</protein>
<dbReference type="PRINTS" id="PR00344">
    <property type="entry name" value="BCTRLSENSOR"/>
</dbReference>
<dbReference type="InterPro" id="IPR035965">
    <property type="entry name" value="PAS-like_dom_sf"/>
</dbReference>
<dbReference type="PANTHER" id="PTHR43304">
    <property type="entry name" value="PHYTOCHROME-LIKE PROTEIN CPH1"/>
    <property type="match status" value="1"/>
</dbReference>